<organism evidence="3 4">
    <name type="scientific">Aerococcus urinaeequi</name>
    <dbReference type="NCBI Taxonomy" id="51665"/>
    <lineage>
        <taxon>Bacteria</taxon>
        <taxon>Bacillati</taxon>
        <taxon>Bacillota</taxon>
        <taxon>Bacilli</taxon>
        <taxon>Lactobacillales</taxon>
        <taxon>Aerococcaceae</taxon>
        <taxon>Aerococcus</taxon>
    </lineage>
</organism>
<dbReference type="Proteomes" id="UP001179483">
    <property type="component" value="Chromosome"/>
</dbReference>
<keyword evidence="1" id="KW-1133">Transmembrane helix</keyword>
<dbReference type="PANTHER" id="PTHR22916">
    <property type="entry name" value="GLYCOSYLTRANSFERASE"/>
    <property type="match status" value="1"/>
</dbReference>
<sequence>MKTLTIFTPTFNRKKLLEKCYQALLAQTNKDFIWLIIDDGSTDGTDLMVDEWIDQAGLEIKYIYQHNQGMHGAHNTAHLNANTPLTVCCDSDDYLAKNAVEIIVNLWNEKGNENYAGIIGNDADVYGNRLVELPNDLKETTLYDLRYKFKIRGDFKLVYRTELLREELYPLIDGEDYLAVGYKYFMIDQKYNLLVTSETLCHVDYQDNGNSANKIKKYVSSPKGFMYYRLKMMPIMHNFSTRFWQAAHYVSSSIFAKEPKFLSMTENKWTVIAALPLGIVLNLYIRFKYFQHVKIN</sequence>
<dbReference type="InterPro" id="IPR001173">
    <property type="entry name" value="Glyco_trans_2-like"/>
</dbReference>
<reference evidence="3" key="1">
    <citation type="submission" date="2023-01" db="EMBL/GenBank/DDBJ databases">
        <title>Oxazolidinone resistance genes in florfenicol resistant enterococci from beef cattle and veal calves at slaughter.</title>
        <authorList>
            <person name="Biggel M."/>
        </authorList>
    </citation>
    <scope>NUCLEOTIDE SEQUENCE</scope>
    <source>
        <strain evidence="3">K79-1</strain>
    </source>
</reference>
<evidence type="ECO:0000313" key="4">
    <source>
        <dbReference type="Proteomes" id="UP001179483"/>
    </source>
</evidence>
<feature type="domain" description="Glycosyltransferase 2-like" evidence="2">
    <location>
        <begin position="5"/>
        <end position="164"/>
    </location>
</feature>
<dbReference type="Gene3D" id="3.90.550.10">
    <property type="entry name" value="Spore Coat Polysaccharide Biosynthesis Protein SpsA, Chain A"/>
    <property type="match status" value="1"/>
</dbReference>
<keyword evidence="1" id="KW-0812">Transmembrane</keyword>
<dbReference type="Pfam" id="PF00535">
    <property type="entry name" value="Glycos_transf_2"/>
    <property type="match status" value="1"/>
</dbReference>
<evidence type="ECO:0000259" key="2">
    <source>
        <dbReference type="Pfam" id="PF00535"/>
    </source>
</evidence>
<gene>
    <name evidence="3" type="ORF">PML80_06735</name>
</gene>
<feature type="transmembrane region" description="Helical" evidence="1">
    <location>
        <begin position="269"/>
        <end position="287"/>
    </location>
</feature>
<evidence type="ECO:0000313" key="3">
    <source>
        <dbReference type="EMBL" id="WCG37219.1"/>
    </source>
</evidence>
<proteinExistence type="predicted"/>
<dbReference type="AlphaFoldDB" id="A0AAE9XGW6"/>
<keyword evidence="1" id="KW-0472">Membrane</keyword>
<name>A0AAE9XGW6_9LACT</name>
<dbReference type="SUPFAM" id="SSF53448">
    <property type="entry name" value="Nucleotide-diphospho-sugar transferases"/>
    <property type="match status" value="1"/>
</dbReference>
<accession>A0AAE9XGW6</accession>
<dbReference type="RefSeq" id="WP_271735499.1">
    <property type="nucleotide sequence ID" value="NZ_CP116590.1"/>
</dbReference>
<evidence type="ECO:0000256" key="1">
    <source>
        <dbReference type="SAM" id="Phobius"/>
    </source>
</evidence>
<dbReference type="InterPro" id="IPR029044">
    <property type="entry name" value="Nucleotide-diphossugar_trans"/>
</dbReference>
<dbReference type="EMBL" id="CP116590">
    <property type="protein sequence ID" value="WCG37219.1"/>
    <property type="molecule type" value="Genomic_DNA"/>
</dbReference>
<dbReference type="CDD" id="cd00761">
    <property type="entry name" value="Glyco_tranf_GTA_type"/>
    <property type="match status" value="1"/>
</dbReference>
<protein>
    <submittedName>
        <fullName evidence="3">Glycosyltransferase family 2 protein</fullName>
    </submittedName>
</protein>